<dbReference type="AlphaFoldDB" id="X0TD79"/>
<reference evidence="1" key="1">
    <citation type="journal article" date="2014" name="Front. Microbiol.">
        <title>High frequency of phylogenetically diverse reductive dehalogenase-homologous genes in deep subseafloor sedimentary metagenomes.</title>
        <authorList>
            <person name="Kawai M."/>
            <person name="Futagami T."/>
            <person name="Toyoda A."/>
            <person name="Takaki Y."/>
            <person name="Nishi S."/>
            <person name="Hori S."/>
            <person name="Arai W."/>
            <person name="Tsubouchi T."/>
            <person name="Morono Y."/>
            <person name="Uchiyama I."/>
            <person name="Ito T."/>
            <person name="Fujiyama A."/>
            <person name="Inagaki F."/>
            <person name="Takami H."/>
        </authorList>
    </citation>
    <scope>NUCLEOTIDE SEQUENCE</scope>
    <source>
        <strain evidence="1">Expedition CK06-06</strain>
    </source>
</reference>
<accession>X0TD79</accession>
<dbReference type="EMBL" id="BARS01011551">
    <property type="protein sequence ID" value="GAF91174.1"/>
    <property type="molecule type" value="Genomic_DNA"/>
</dbReference>
<gene>
    <name evidence="1" type="ORF">S01H1_20967</name>
</gene>
<name>X0TD79_9ZZZZ</name>
<organism evidence="1">
    <name type="scientific">marine sediment metagenome</name>
    <dbReference type="NCBI Taxonomy" id="412755"/>
    <lineage>
        <taxon>unclassified sequences</taxon>
        <taxon>metagenomes</taxon>
        <taxon>ecological metagenomes</taxon>
    </lineage>
</organism>
<protein>
    <submittedName>
        <fullName evidence="1">Uncharacterized protein</fullName>
    </submittedName>
</protein>
<proteinExistence type="predicted"/>
<evidence type="ECO:0000313" key="1">
    <source>
        <dbReference type="EMBL" id="GAF91174.1"/>
    </source>
</evidence>
<comment type="caution">
    <text evidence="1">The sequence shown here is derived from an EMBL/GenBank/DDBJ whole genome shotgun (WGS) entry which is preliminary data.</text>
</comment>
<dbReference type="Gene3D" id="3.30.450.380">
    <property type="match status" value="1"/>
</dbReference>
<sequence length="264" mass="29792">LDAFGDVDVPVLQKGIERVFDRSKKIRPGFSPSWVSPHPPLGAKNVISYEIDRSTVTLLTVSGQIESTYHVRPIEYELPMDQVRLIHLAREHLTDHYPRNIQIDNPQQAREYISRLADRLIYQLAKKHGISLGANRTEEMHNVKKLAEILAKYTAGFGVVEFFLKDPYIQDIYIDASPSENRVYIKIGGLNEPSLSEKCITNVSVGEDDAEGLLSRFRYESGRPFSEAMPVLETDLLAYKTRVTAIGKPLSPDGIAIAFRRHST</sequence>
<feature type="non-terminal residue" evidence="1">
    <location>
        <position position="264"/>
    </location>
</feature>
<feature type="non-terminal residue" evidence="1">
    <location>
        <position position="1"/>
    </location>
</feature>